<evidence type="ECO:0000313" key="2">
    <source>
        <dbReference type="EMBL" id="TDF98515.1"/>
    </source>
</evidence>
<evidence type="ECO:0000256" key="1">
    <source>
        <dbReference type="SAM" id="SignalP"/>
    </source>
</evidence>
<dbReference type="EMBL" id="SMRU01000006">
    <property type="protein sequence ID" value="TDF98515.1"/>
    <property type="molecule type" value="Genomic_DNA"/>
</dbReference>
<protein>
    <recommendedName>
        <fullName evidence="4">Lipoprotein</fullName>
    </recommendedName>
</protein>
<dbReference type="PROSITE" id="PS51257">
    <property type="entry name" value="PROKAR_LIPOPROTEIN"/>
    <property type="match status" value="1"/>
</dbReference>
<keyword evidence="1" id="KW-0732">Signal</keyword>
<accession>A0A4R5KU07</accession>
<dbReference type="Proteomes" id="UP000295511">
    <property type="component" value="Unassembled WGS sequence"/>
</dbReference>
<organism evidence="2 3">
    <name type="scientific">Arthrobacter terricola</name>
    <dbReference type="NCBI Taxonomy" id="2547396"/>
    <lineage>
        <taxon>Bacteria</taxon>
        <taxon>Bacillati</taxon>
        <taxon>Actinomycetota</taxon>
        <taxon>Actinomycetes</taxon>
        <taxon>Micrococcales</taxon>
        <taxon>Micrococcaceae</taxon>
        <taxon>Arthrobacter</taxon>
    </lineage>
</organism>
<evidence type="ECO:0008006" key="4">
    <source>
        <dbReference type="Google" id="ProtNLM"/>
    </source>
</evidence>
<evidence type="ECO:0000313" key="3">
    <source>
        <dbReference type="Proteomes" id="UP000295511"/>
    </source>
</evidence>
<reference evidence="2 3" key="1">
    <citation type="submission" date="2019-03" db="EMBL/GenBank/DDBJ databases">
        <title>Whole genome sequence of Arthrobacter sp JH1-1.</title>
        <authorList>
            <person name="Trinh H.N."/>
        </authorList>
    </citation>
    <scope>NUCLEOTIDE SEQUENCE [LARGE SCALE GENOMIC DNA]</scope>
    <source>
        <strain evidence="2 3">JH1-1</strain>
    </source>
</reference>
<dbReference type="AlphaFoldDB" id="A0A4R5KU07"/>
<feature type="signal peptide" evidence="1">
    <location>
        <begin position="1"/>
        <end position="17"/>
    </location>
</feature>
<dbReference type="OrthoDB" id="3828886at2"/>
<name>A0A4R5KU07_9MICC</name>
<sequence>MRRFWFAIALISTAALGSGCQPEVTACPAIAAAPVVSLTLTANYVPSVKAVHLKACQDGQCHEADLEMRPGSVSVPAPCTPQPAGACSSVASSDGTKYGYLQMGSLTASPIQAEVTGIAADGTPLRTRALDFTPTAAQPWGDQCPTIITASLLLDAAGLRQQ</sequence>
<comment type="caution">
    <text evidence="2">The sequence shown here is derived from an EMBL/GenBank/DDBJ whole genome shotgun (WGS) entry which is preliminary data.</text>
</comment>
<gene>
    <name evidence="2" type="ORF">E1809_07015</name>
</gene>
<dbReference type="RefSeq" id="WP_133203501.1">
    <property type="nucleotide sequence ID" value="NZ_SMRU01000006.1"/>
</dbReference>
<keyword evidence="3" id="KW-1185">Reference proteome</keyword>
<feature type="chain" id="PRO_5038906820" description="Lipoprotein" evidence="1">
    <location>
        <begin position="18"/>
        <end position="162"/>
    </location>
</feature>
<proteinExistence type="predicted"/>